<proteinExistence type="inferred from homology"/>
<evidence type="ECO:0000256" key="2">
    <source>
        <dbReference type="ARBA" id="ARBA00023002"/>
    </source>
</evidence>
<organism evidence="5">
    <name type="scientific">Notodromas monacha</name>
    <dbReference type="NCBI Taxonomy" id="399045"/>
    <lineage>
        <taxon>Eukaryota</taxon>
        <taxon>Metazoa</taxon>
        <taxon>Ecdysozoa</taxon>
        <taxon>Arthropoda</taxon>
        <taxon>Crustacea</taxon>
        <taxon>Oligostraca</taxon>
        <taxon>Ostracoda</taxon>
        <taxon>Podocopa</taxon>
        <taxon>Podocopida</taxon>
        <taxon>Cypridocopina</taxon>
        <taxon>Cypridoidea</taxon>
        <taxon>Cyprididae</taxon>
        <taxon>Notodromas</taxon>
    </lineage>
</organism>
<dbReference type="PRINTS" id="PR00081">
    <property type="entry name" value="GDHRDH"/>
</dbReference>
<evidence type="ECO:0000256" key="1">
    <source>
        <dbReference type="ARBA" id="ARBA00022857"/>
    </source>
</evidence>
<dbReference type="Proteomes" id="UP000678499">
    <property type="component" value="Unassembled WGS sequence"/>
</dbReference>
<evidence type="ECO:0000256" key="3">
    <source>
        <dbReference type="RuleBase" id="RU000363"/>
    </source>
</evidence>
<dbReference type="OrthoDB" id="6339843at2759"/>
<dbReference type="PRINTS" id="PR00080">
    <property type="entry name" value="SDRFAMILY"/>
</dbReference>
<keyword evidence="1" id="KW-0521">NADP</keyword>
<evidence type="ECO:0000313" key="5">
    <source>
        <dbReference type="EMBL" id="CAD7274145.1"/>
    </source>
</evidence>
<dbReference type="Pfam" id="PF00106">
    <property type="entry name" value="adh_short"/>
    <property type="match status" value="1"/>
</dbReference>
<comment type="similarity">
    <text evidence="3">Belongs to the short-chain dehydrogenases/reductases (SDR) family.</text>
</comment>
<dbReference type="EMBL" id="OA882249">
    <property type="protein sequence ID" value="CAD7274145.1"/>
    <property type="molecule type" value="Genomic_DNA"/>
</dbReference>
<feature type="region of interest" description="Disordered" evidence="4">
    <location>
        <begin position="1"/>
        <end position="34"/>
    </location>
</feature>
<dbReference type="GO" id="GO:0016491">
    <property type="term" value="F:oxidoreductase activity"/>
    <property type="evidence" value="ECO:0007669"/>
    <property type="project" value="UniProtKB-KW"/>
</dbReference>
<evidence type="ECO:0000313" key="6">
    <source>
        <dbReference type="Proteomes" id="UP000678499"/>
    </source>
</evidence>
<feature type="compositionally biased region" description="Polar residues" evidence="4">
    <location>
        <begin position="1"/>
        <end position="13"/>
    </location>
</feature>
<dbReference type="AlphaFoldDB" id="A0A7R9BHN1"/>
<dbReference type="EMBL" id="CAJPEX010000212">
    <property type="protein sequence ID" value="CAG0914297.1"/>
    <property type="molecule type" value="Genomic_DNA"/>
</dbReference>
<name>A0A7R9BHN1_9CRUS</name>
<keyword evidence="2" id="KW-0560">Oxidoreductase</keyword>
<dbReference type="PANTHER" id="PTHR43544:SF7">
    <property type="entry name" value="NADB-LER2"/>
    <property type="match status" value="1"/>
</dbReference>
<dbReference type="InterPro" id="IPR002347">
    <property type="entry name" value="SDR_fam"/>
</dbReference>
<protein>
    <submittedName>
        <fullName evidence="5">Uncharacterized protein</fullName>
    </submittedName>
</protein>
<reference evidence="5" key="1">
    <citation type="submission" date="2020-11" db="EMBL/GenBank/DDBJ databases">
        <authorList>
            <person name="Tran Van P."/>
        </authorList>
    </citation>
    <scope>NUCLEOTIDE SEQUENCE</scope>
</reference>
<gene>
    <name evidence="5" type="ORF">NMOB1V02_LOCUS1997</name>
</gene>
<dbReference type="SUPFAM" id="SSF51735">
    <property type="entry name" value="NAD(P)-binding Rossmann-fold domains"/>
    <property type="match status" value="1"/>
</dbReference>
<sequence>MSDSATPSGSTLNPALVHARRRSSTAPPPQWMTHEASPKTAFITGASSGLGLALVKAFSESNFKVIASCKEPSESDELSQLLSDNGFPPPVQMIVSEPDSVDRAFKITRELTSCIDVFINNAGILTFNRSPYDPVMEIGVNEMMRVYEVNVVGCLKVTQTFMPLVQASWRHPTIINISSPLGSLELNHGGILAPYRCSKAALNMLTKSFALEMPSVVFLSVSPRQWNYIPAGASDPTDPLQPIKQDRRYSHQLDEGSSLTHAAEPVADDRTTPFLEDAFHIVKLANCARKDISGSFFYPDGEMVPF</sequence>
<accession>A0A7R9BHN1</accession>
<dbReference type="GO" id="GO:0005737">
    <property type="term" value="C:cytoplasm"/>
    <property type="evidence" value="ECO:0007669"/>
    <property type="project" value="TreeGrafter"/>
</dbReference>
<evidence type="ECO:0000256" key="4">
    <source>
        <dbReference type="SAM" id="MobiDB-lite"/>
    </source>
</evidence>
<keyword evidence="6" id="KW-1185">Reference proteome</keyword>
<dbReference type="PANTHER" id="PTHR43544">
    <property type="entry name" value="SHORT-CHAIN DEHYDROGENASE/REDUCTASE"/>
    <property type="match status" value="1"/>
</dbReference>
<dbReference type="Gene3D" id="3.40.50.720">
    <property type="entry name" value="NAD(P)-binding Rossmann-like Domain"/>
    <property type="match status" value="1"/>
</dbReference>
<dbReference type="InterPro" id="IPR051468">
    <property type="entry name" value="Fungal_SecMetab_SDRs"/>
</dbReference>
<dbReference type="InterPro" id="IPR036291">
    <property type="entry name" value="NAD(P)-bd_dom_sf"/>
</dbReference>